<dbReference type="EMBL" id="SMLM01000002">
    <property type="protein sequence ID" value="TFZ02373.1"/>
    <property type="molecule type" value="Genomic_DNA"/>
</dbReference>
<organism evidence="3 4">
    <name type="scientific">Ramlibacter henchirensis</name>
    <dbReference type="NCBI Taxonomy" id="204072"/>
    <lineage>
        <taxon>Bacteria</taxon>
        <taxon>Pseudomonadati</taxon>
        <taxon>Pseudomonadota</taxon>
        <taxon>Betaproteobacteria</taxon>
        <taxon>Burkholderiales</taxon>
        <taxon>Comamonadaceae</taxon>
        <taxon>Ramlibacter</taxon>
    </lineage>
</organism>
<feature type="signal peptide" evidence="2">
    <location>
        <begin position="1"/>
        <end position="25"/>
    </location>
</feature>
<evidence type="ECO:0000256" key="2">
    <source>
        <dbReference type="SAM" id="SignalP"/>
    </source>
</evidence>
<protein>
    <recommendedName>
        <fullName evidence="5">PA2779 family protein</fullName>
    </recommendedName>
</protein>
<gene>
    <name evidence="3" type="ORF">EZ313_13980</name>
</gene>
<keyword evidence="1" id="KW-0812">Transmembrane</keyword>
<dbReference type="RefSeq" id="WP_135263900.1">
    <property type="nucleotide sequence ID" value="NZ_SMLM01000002.1"/>
</dbReference>
<dbReference type="Proteomes" id="UP000298180">
    <property type="component" value="Unassembled WGS sequence"/>
</dbReference>
<keyword evidence="4" id="KW-1185">Reference proteome</keyword>
<keyword evidence="2" id="KW-0732">Signal</keyword>
<feature type="chain" id="PRO_5021357288" description="PA2779 family protein" evidence="2">
    <location>
        <begin position="26"/>
        <end position="116"/>
    </location>
</feature>
<keyword evidence="1" id="KW-1133">Transmembrane helix</keyword>
<dbReference type="Pfam" id="PF20332">
    <property type="entry name" value="DUF6627"/>
    <property type="match status" value="1"/>
</dbReference>
<keyword evidence="1" id="KW-0472">Membrane</keyword>
<evidence type="ECO:0000256" key="1">
    <source>
        <dbReference type="SAM" id="Phobius"/>
    </source>
</evidence>
<evidence type="ECO:0000313" key="4">
    <source>
        <dbReference type="Proteomes" id="UP000298180"/>
    </source>
</evidence>
<dbReference type="InterPro" id="IPR046735">
    <property type="entry name" value="PA2779-like"/>
</dbReference>
<dbReference type="NCBIfam" id="NF033919">
    <property type="entry name" value="PA2779_fam"/>
    <property type="match status" value="1"/>
</dbReference>
<feature type="transmembrane region" description="Helical" evidence="1">
    <location>
        <begin position="96"/>
        <end position="114"/>
    </location>
</feature>
<accession>A0A4Z0BSW7</accession>
<proteinExistence type="predicted"/>
<name>A0A4Z0BSW7_9BURK</name>
<dbReference type="OrthoDB" id="8905767at2"/>
<reference evidence="3 4" key="1">
    <citation type="submission" date="2019-03" db="EMBL/GenBank/DDBJ databases">
        <title>Ramlibacter henchirensis DSM 14656, whole genome shotgun sequence.</title>
        <authorList>
            <person name="Zhang X."/>
            <person name="Feng G."/>
            <person name="Zhu H."/>
        </authorList>
    </citation>
    <scope>NUCLEOTIDE SEQUENCE [LARGE SCALE GENOMIC DNA]</scope>
    <source>
        <strain evidence="3 4">DSM 14656</strain>
    </source>
</reference>
<evidence type="ECO:0000313" key="3">
    <source>
        <dbReference type="EMBL" id="TFZ02373.1"/>
    </source>
</evidence>
<comment type="caution">
    <text evidence="3">The sequence shown here is derived from an EMBL/GenBank/DDBJ whole genome shotgun (WGS) entry which is preliminary data.</text>
</comment>
<evidence type="ECO:0008006" key="5">
    <source>
        <dbReference type="Google" id="ProtNLM"/>
    </source>
</evidence>
<dbReference type="AlphaFoldDB" id="A0A4Z0BSW7"/>
<sequence>MNLKKMICRGLVVSTLALSFQTAGAGMIGADQAAPGAAQTDRAMVLEVLARADTTSRLEAMGVDPNQARDRVAAMSDQEVTQLASDMREAPAGADGGTVLLVLVILAAIWYFGFRR</sequence>